<dbReference type="InterPro" id="IPR001962">
    <property type="entry name" value="Asn_synthase"/>
</dbReference>
<name>A0A1G2TXY9_9BACT</name>
<dbReference type="EC" id="6.3.5.4" evidence="3"/>
<keyword evidence="8" id="KW-0028">Amino-acid biosynthesis</keyword>
<dbReference type="InterPro" id="IPR017932">
    <property type="entry name" value="GATase_2_dom"/>
</dbReference>
<dbReference type="PANTHER" id="PTHR43284:SF1">
    <property type="entry name" value="ASPARAGINE SYNTHETASE"/>
    <property type="match status" value="1"/>
</dbReference>
<feature type="site" description="Important for beta-aspartyl-AMP intermediate formation" evidence="10">
    <location>
        <position position="354"/>
    </location>
</feature>
<dbReference type="GO" id="GO:0006529">
    <property type="term" value="P:asparagine biosynthetic process"/>
    <property type="evidence" value="ECO:0007669"/>
    <property type="project" value="UniProtKB-KW"/>
</dbReference>
<dbReference type="EMBL" id="MHWA01000006">
    <property type="protein sequence ID" value="OHB02166.1"/>
    <property type="molecule type" value="Genomic_DNA"/>
</dbReference>
<keyword evidence="6 8" id="KW-0315">Glutamine amidotransferase</keyword>
<dbReference type="CDD" id="cd01991">
    <property type="entry name" value="Asn_synthase_B_C"/>
    <property type="match status" value="1"/>
</dbReference>
<dbReference type="GO" id="GO:0004066">
    <property type="term" value="F:asparagine synthase (glutamine-hydrolyzing) activity"/>
    <property type="evidence" value="ECO:0007669"/>
    <property type="project" value="UniProtKB-EC"/>
</dbReference>
<feature type="binding site" evidence="9">
    <location>
        <begin position="352"/>
        <end position="353"/>
    </location>
    <ligand>
        <name>ATP</name>
        <dbReference type="ChEBI" id="CHEBI:30616"/>
    </ligand>
</feature>
<evidence type="ECO:0000256" key="10">
    <source>
        <dbReference type="PIRSR" id="PIRSR001589-3"/>
    </source>
</evidence>
<dbReference type="NCBIfam" id="TIGR01536">
    <property type="entry name" value="asn_synth_AEB"/>
    <property type="match status" value="1"/>
</dbReference>
<evidence type="ECO:0000313" key="12">
    <source>
        <dbReference type="EMBL" id="OHB02166.1"/>
    </source>
</evidence>
<dbReference type="PIRSF" id="PIRSF001589">
    <property type="entry name" value="Asn_synthetase_glu-h"/>
    <property type="match status" value="1"/>
</dbReference>
<feature type="binding site" evidence="9">
    <location>
        <position position="94"/>
    </location>
    <ligand>
        <name>L-glutamine</name>
        <dbReference type="ChEBI" id="CHEBI:58359"/>
    </ligand>
</feature>
<dbReference type="Pfam" id="PF13537">
    <property type="entry name" value="GATase_7"/>
    <property type="match status" value="1"/>
</dbReference>
<comment type="caution">
    <text evidence="12">The sequence shown here is derived from an EMBL/GenBank/DDBJ whole genome shotgun (WGS) entry which is preliminary data.</text>
</comment>
<feature type="active site" description="For GATase activity" evidence="8">
    <location>
        <position position="2"/>
    </location>
</feature>
<dbReference type="CDD" id="cd00712">
    <property type="entry name" value="AsnB"/>
    <property type="match status" value="1"/>
</dbReference>
<comment type="catalytic activity">
    <reaction evidence="7">
        <text>L-aspartate + L-glutamine + ATP + H2O = L-asparagine + L-glutamate + AMP + diphosphate + H(+)</text>
        <dbReference type="Rhea" id="RHEA:12228"/>
        <dbReference type="ChEBI" id="CHEBI:15377"/>
        <dbReference type="ChEBI" id="CHEBI:15378"/>
        <dbReference type="ChEBI" id="CHEBI:29985"/>
        <dbReference type="ChEBI" id="CHEBI:29991"/>
        <dbReference type="ChEBI" id="CHEBI:30616"/>
        <dbReference type="ChEBI" id="CHEBI:33019"/>
        <dbReference type="ChEBI" id="CHEBI:58048"/>
        <dbReference type="ChEBI" id="CHEBI:58359"/>
        <dbReference type="ChEBI" id="CHEBI:456215"/>
        <dbReference type="EC" id="6.3.5.4"/>
    </reaction>
</comment>
<dbReference type="Gene3D" id="3.60.20.10">
    <property type="entry name" value="Glutamine Phosphoribosylpyrophosphate, subunit 1, domain 1"/>
    <property type="match status" value="1"/>
</dbReference>
<evidence type="ECO:0000313" key="13">
    <source>
        <dbReference type="Proteomes" id="UP000178404"/>
    </source>
</evidence>
<feature type="binding site" evidence="9">
    <location>
        <position position="255"/>
    </location>
    <ligand>
        <name>ATP</name>
        <dbReference type="ChEBI" id="CHEBI:30616"/>
    </ligand>
</feature>
<dbReference type="InterPro" id="IPR029055">
    <property type="entry name" value="Ntn_hydrolases_N"/>
</dbReference>
<proteinExistence type="inferred from homology"/>
<keyword evidence="8" id="KW-0061">Asparagine biosynthesis</keyword>
<comment type="similarity">
    <text evidence="2">Belongs to the asparagine synthetase family.</text>
</comment>
<sequence>MCGIFGTTIKNVNSKEAFAGLLHRGPDDKGEWKNNEILLCQTRLSIIDLSSGGHQPMFNDTKNLSITFNGEIYNYKELKKDLESEGISFNSESDTEVILKGFEKYEDLFFSKLRGMWALAIYNADKKILTLSRDKFGIKPLFYSKVGDKIVFSSEIKAMVPYLPKLSPNTSNYFLFYNLGYFPAELTSFKEIKKVLPGEVITFDITKNSFTQKFVDLPKEENIIEDENKTIELIQKGMEEAIQKHFVSDVPVGVLLSGGNDSSFIAAVSKKIGKNPTCFNVSIEGSLDNDYAEKVAKHLELPFERVVIKKEEFENQYKKVWDIIDQPTSDVSFIPTSLVYAVIKNKMKVVLSGEGGDELFGGYLRHKEFANLKEMHFKIFFPDLSWLSKISLSVLAPIVGRLRKITSSFESLGSLYLYSSRQIDIGIKQKETLDFLKTFYNNHPYKKTIQPNLFFDLFMYLPFSLMYKGDMSSMAYGIESRVPFLDNQLFKSLSKIHPKLRLSKDFTNKKIMKKAMERYLPKELIYRGKTGFGININKFSGVVLSDLIEAINFHNEKKEELGIVDAGLDNVIKKSNASIILKKYPRFAFALISNYKVMQKYCDK</sequence>
<comment type="pathway">
    <text evidence="1">Amino-acid biosynthesis; L-asparagine biosynthesis; L-asparagine from L-aspartate (L-Gln route): step 1/1.</text>
</comment>
<dbReference type="Pfam" id="PF00733">
    <property type="entry name" value="Asn_synthase"/>
    <property type="match status" value="1"/>
</dbReference>
<dbReference type="GO" id="GO:0005524">
    <property type="term" value="F:ATP binding"/>
    <property type="evidence" value="ECO:0007669"/>
    <property type="project" value="UniProtKB-KW"/>
</dbReference>
<dbReference type="SUPFAM" id="SSF52402">
    <property type="entry name" value="Adenine nucleotide alpha hydrolases-like"/>
    <property type="match status" value="1"/>
</dbReference>
<evidence type="ECO:0000256" key="3">
    <source>
        <dbReference type="ARBA" id="ARBA00012737"/>
    </source>
</evidence>
<dbReference type="Gene3D" id="3.40.50.620">
    <property type="entry name" value="HUPs"/>
    <property type="match status" value="1"/>
</dbReference>
<evidence type="ECO:0000256" key="1">
    <source>
        <dbReference type="ARBA" id="ARBA00005187"/>
    </source>
</evidence>
<feature type="binding site" evidence="9">
    <location>
        <position position="281"/>
    </location>
    <ligand>
        <name>ATP</name>
        <dbReference type="ChEBI" id="CHEBI:30616"/>
    </ligand>
</feature>
<dbReference type="InterPro" id="IPR051786">
    <property type="entry name" value="ASN_synthetase/amidase"/>
</dbReference>
<evidence type="ECO:0000256" key="7">
    <source>
        <dbReference type="ARBA" id="ARBA00048741"/>
    </source>
</evidence>
<dbReference type="PROSITE" id="PS51278">
    <property type="entry name" value="GATASE_TYPE_2"/>
    <property type="match status" value="1"/>
</dbReference>
<evidence type="ECO:0000256" key="2">
    <source>
        <dbReference type="ARBA" id="ARBA00005752"/>
    </source>
</evidence>
<evidence type="ECO:0000256" key="4">
    <source>
        <dbReference type="ARBA" id="ARBA00022741"/>
    </source>
</evidence>
<dbReference type="InterPro" id="IPR033738">
    <property type="entry name" value="AsnB_N"/>
</dbReference>
<keyword evidence="5 9" id="KW-0067">ATP-binding</keyword>
<feature type="domain" description="Glutamine amidotransferase type-2" evidence="11">
    <location>
        <begin position="2"/>
        <end position="206"/>
    </location>
</feature>
<organism evidence="12 13">
    <name type="scientific">Candidatus Zambryskibacteria bacterium RIFCSPLOWO2_01_FULL_35_19</name>
    <dbReference type="NCBI Taxonomy" id="1802757"/>
    <lineage>
        <taxon>Bacteria</taxon>
        <taxon>Candidatus Zambryskiibacteriota</taxon>
    </lineage>
</organism>
<dbReference type="AlphaFoldDB" id="A0A1G2TXY9"/>
<dbReference type="InterPro" id="IPR006426">
    <property type="entry name" value="Asn_synth_AEB"/>
</dbReference>
<dbReference type="InterPro" id="IPR014729">
    <property type="entry name" value="Rossmann-like_a/b/a_fold"/>
</dbReference>
<reference evidence="12 13" key="1">
    <citation type="journal article" date="2016" name="Nat. Commun.">
        <title>Thousands of microbial genomes shed light on interconnected biogeochemical processes in an aquifer system.</title>
        <authorList>
            <person name="Anantharaman K."/>
            <person name="Brown C.T."/>
            <person name="Hug L.A."/>
            <person name="Sharon I."/>
            <person name="Castelle C.J."/>
            <person name="Probst A.J."/>
            <person name="Thomas B.C."/>
            <person name="Singh A."/>
            <person name="Wilkins M.J."/>
            <person name="Karaoz U."/>
            <person name="Brodie E.L."/>
            <person name="Williams K.H."/>
            <person name="Hubbard S.S."/>
            <person name="Banfield J.F."/>
        </authorList>
    </citation>
    <scope>NUCLEOTIDE SEQUENCE [LARGE SCALE GENOMIC DNA]</scope>
</reference>
<accession>A0A1G2TXY9</accession>
<dbReference type="Proteomes" id="UP000178404">
    <property type="component" value="Unassembled WGS sequence"/>
</dbReference>
<evidence type="ECO:0000256" key="9">
    <source>
        <dbReference type="PIRSR" id="PIRSR001589-2"/>
    </source>
</evidence>
<evidence type="ECO:0000256" key="5">
    <source>
        <dbReference type="ARBA" id="ARBA00022840"/>
    </source>
</evidence>
<protein>
    <recommendedName>
        <fullName evidence="3">asparagine synthase (glutamine-hydrolyzing)</fullName>
        <ecNumber evidence="3">6.3.5.4</ecNumber>
    </recommendedName>
</protein>
<evidence type="ECO:0000259" key="11">
    <source>
        <dbReference type="PROSITE" id="PS51278"/>
    </source>
</evidence>
<dbReference type="PANTHER" id="PTHR43284">
    <property type="entry name" value="ASPARAGINE SYNTHETASE (GLUTAMINE-HYDROLYZING)"/>
    <property type="match status" value="1"/>
</dbReference>
<evidence type="ECO:0000256" key="8">
    <source>
        <dbReference type="PIRSR" id="PIRSR001589-1"/>
    </source>
</evidence>
<dbReference type="SUPFAM" id="SSF56235">
    <property type="entry name" value="N-terminal nucleophile aminohydrolases (Ntn hydrolases)"/>
    <property type="match status" value="1"/>
</dbReference>
<gene>
    <name evidence="12" type="ORF">A3A90_02200</name>
</gene>
<evidence type="ECO:0000256" key="6">
    <source>
        <dbReference type="ARBA" id="ARBA00022962"/>
    </source>
</evidence>
<keyword evidence="4 9" id="KW-0547">Nucleotide-binding</keyword>